<dbReference type="SUPFAM" id="SSF57667">
    <property type="entry name" value="beta-beta-alpha zinc fingers"/>
    <property type="match status" value="1"/>
</dbReference>
<dbReference type="PANTHER" id="PTHR24409:SF295">
    <property type="entry name" value="AZ2-RELATED"/>
    <property type="match status" value="1"/>
</dbReference>
<dbReference type="SMART" id="SM00355">
    <property type="entry name" value="ZnF_C2H2"/>
    <property type="match status" value="3"/>
</dbReference>
<dbReference type="Gene3D" id="3.30.160.60">
    <property type="entry name" value="Classic Zinc Finger"/>
    <property type="match status" value="1"/>
</dbReference>
<dbReference type="GO" id="GO:0000981">
    <property type="term" value="F:DNA-binding transcription factor activity, RNA polymerase II-specific"/>
    <property type="evidence" value="ECO:0007669"/>
    <property type="project" value="TreeGrafter"/>
</dbReference>
<keyword evidence="4" id="KW-0862">Zinc</keyword>
<evidence type="ECO:0000313" key="9">
    <source>
        <dbReference type="Proteomes" id="UP000230750"/>
    </source>
</evidence>
<protein>
    <recommendedName>
        <fullName evidence="7">C2H2-type domain-containing protein</fullName>
    </recommendedName>
</protein>
<evidence type="ECO:0000256" key="3">
    <source>
        <dbReference type="ARBA" id="ARBA00022771"/>
    </source>
</evidence>
<dbReference type="InterPro" id="IPR036236">
    <property type="entry name" value="Znf_C2H2_sf"/>
</dbReference>
<evidence type="ECO:0000313" key="8">
    <source>
        <dbReference type="EMBL" id="PIK35801.1"/>
    </source>
</evidence>
<feature type="compositionally biased region" description="Basic and acidic residues" evidence="6">
    <location>
        <begin position="305"/>
        <end position="337"/>
    </location>
</feature>
<feature type="region of interest" description="Disordered" evidence="6">
    <location>
        <begin position="225"/>
        <end position="244"/>
    </location>
</feature>
<name>A0A2G8JJ87_STIJA</name>
<dbReference type="AlphaFoldDB" id="A0A2G8JJ87"/>
<dbReference type="PROSITE" id="PS00028">
    <property type="entry name" value="ZINC_FINGER_C2H2_1"/>
    <property type="match status" value="2"/>
</dbReference>
<reference evidence="8 9" key="1">
    <citation type="journal article" date="2017" name="PLoS Biol.">
        <title>The sea cucumber genome provides insights into morphological evolution and visceral regeneration.</title>
        <authorList>
            <person name="Zhang X."/>
            <person name="Sun L."/>
            <person name="Yuan J."/>
            <person name="Sun Y."/>
            <person name="Gao Y."/>
            <person name="Zhang L."/>
            <person name="Li S."/>
            <person name="Dai H."/>
            <person name="Hamel J.F."/>
            <person name="Liu C."/>
            <person name="Yu Y."/>
            <person name="Liu S."/>
            <person name="Lin W."/>
            <person name="Guo K."/>
            <person name="Jin S."/>
            <person name="Xu P."/>
            <person name="Storey K.B."/>
            <person name="Huan P."/>
            <person name="Zhang T."/>
            <person name="Zhou Y."/>
            <person name="Zhang J."/>
            <person name="Lin C."/>
            <person name="Li X."/>
            <person name="Xing L."/>
            <person name="Huo D."/>
            <person name="Sun M."/>
            <person name="Wang L."/>
            <person name="Mercier A."/>
            <person name="Li F."/>
            <person name="Yang H."/>
            <person name="Xiang J."/>
        </authorList>
    </citation>
    <scope>NUCLEOTIDE SEQUENCE [LARGE SCALE GENOMIC DNA]</scope>
    <source>
        <strain evidence="8">Shaxun</strain>
        <tissue evidence="8">Muscle</tissue>
    </source>
</reference>
<sequence>MKLANGEDRYKCQKCDKLCKYPVGLKIHLRTYHHYINVHIRGIAKKPWARGIALKREKDRQQEENPLNDTKDGSWKSVDCSLVQSALEKLKDIHDDAEKAVLERVISEESLGGSRMPEESLSVFGESFRCDRSKVEGLQSCDGRLNEMPETAQTDSSVVAADATECGTERETVSVRVKDENATLGLKSESEIHTPIEHVGHVGTNVCDDKKVELLLSTTLDDSRTEKVNNTTPQKKNALQVKQQKSPGGIFPKKFLCDLCHQAFAYKVWRDRHLRMHSESSSGHGCDVCSLKFFSKKDLIIHLKSEHGINHKSSRKEGESPKKVGGKKEKGKDKFDDSLGPTSLLRTVGDKGKGSMKLEKLVQTLQKIQNKEQSDKDVIRALQKKKKRGRTCLTKGYLCRLCGSLFLIPPTGPGI</sequence>
<dbReference type="PROSITE" id="PS50157">
    <property type="entry name" value="ZINC_FINGER_C2H2_2"/>
    <property type="match status" value="1"/>
</dbReference>
<dbReference type="GO" id="GO:0005634">
    <property type="term" value="C:nucleus"/>
    <property type="evidence" value="ECO:0007669"/>
    <property type="project" value="TreeGrafter"/>
</dbReference>
<evidence type="ECO:0000259" key="7">
    <source>
        <dbReference type="PROSITE" id="PS50157"/>
    </source>
</evidence>
<comment type="caution">
    <text evidence="8">The sequence shown here is derived from an EMBL/GenBank/DDBJ whole genome shotgun (WGS) entry which is preliminary data.</text>
</comment>
<feature type="region of interest" description="Disordered" evidence="6">
    <location>
        <begin position="305"/>
        <end position="351"/>
    </location>
</feature>
<dbReference type="EMBL" id="MRZV01001811">
    <property type="protein sequence ID" value="PIK35801.1"/>
    <property type="molecule type" value="Genomic_DNA"/>
</dbReference>
<dbReference type="STRING" id="307972.A0A2G8JJ87"/>
<dbReference type="PANTHER" id="PTHR24409">
    <property type="entry name" value="ZINC FINGER PROTEIN 142"/>
    <property type="match status" value="1"/>
</dbReference>
<evidence type="ECO:0000256" key="2">
    <source>
        <dbReference type="ARBA" id="ARBA00022737"/>
    </source>
</evidence>
<keyword evidence="9" id="KW-1185">Reference proteome</keyword>
<feature type="domain" description="C2H2-type" evidence="7">
    <location>
        <begin position="255"/>
        <end position="282"/>
    </location>
</feature>
<evidence type="ECO:0000256" key="4">
    <source>
        <dbReference type="ARBA" id="ARBA00022833"/>
    </source>
</evidence>
<evidence type="ECO:0000256" key="6">
    <source>
        <dbReference type="SAM" id="MobiDB-lite"/>
    </source>
</evidence>
<dbReference type="InterPro" id="IPR013087">
    <property type="entry name" value="Znf_C2H2_type"/>
</dbReference>
<dbReference type="Proteomes" id="UP000230750">
    <property type="component" value="Unassembled WGS sequence"/>
</dbReference>
<dbReference type="GO" id="GO:0000977">
    <property type="term" value="F:RNA polymerase II transcription regulatory region sequence-specific DNA binding"/>
    <property type="evidence" value="ECO:0007669"/>
    <property type="project" value="TreeGrafter"/>
</dbReference>
<keyword evidence="1" id="KW-0479">Metal-binding</keyword>
<organism evidence="8 9">
    <name type="scientific">Stichopus japonicus</name>
    <name type="common">Sea cucumber</name>
    <dbReference type="NCBI Taxonomy" id="307972"/>
    <lineage>
        <taxon>Eukaryota</taxon>
        <taxon>Metazoa</taxon>
        <taxon>Echinodermata</taxon>
        <taxon>Eleutherozoa</taxon>
        <taxon>Echinozoa</taxon>
        <taxon>Holothuroidea</taxon>
        <taxon>Aspidochirotacea</taxon>
        <taxon>Aspidochirotida</taxon>
        <taxon>Stichopodidae</taxon>
        <taxon>Apostichopus</taxon>
    </lineage>
</organism>
<feature type="compositionally biased region" description="Polar residues" evidence="6">
    <location>
        <begin position="228"/>
        <end position="244"/>
    </location>
</feature>
<evidence type="ECO:0000256" key="5">
    <source>
        <dbReference type="PROSITE-ProRule" id="PRU00042"/>
    </source>
</evidence>
<evidence type="ECO:0000256" key="1">
    <source>
        <dbReference type="ARBA" id="ARBA00022723"/>
    </source>
</evidence>
<keyword evidence="3 5" id="KW-0863">Zinc-finger</keyword>
<dbReference type="GO" id="GO:0008270">
    <property type="term" value="F:zinc ion binding"/>
    <property type="evidence" value="ECO:0007669"/>
    <property type="project" value="UniProtKB-KW"/>
</dbReference>
<proteinExistence type="predicted"/>
<accession>A0A2G8JJ87</accession>
<keyword evidence="2" id="KW-0677">Repeat</keyword>
<gene>
    <name evidence="8" type="ORF">BSL78_27372</name>
</gene>